<feature type="compositionally biased region" description="Basic and acidic residues" evidence="1">
    <location>
        <begin position="95"/>
        <end position="125"/>
    </location>
</feature>
<dbReference type="EMBL" id="CACVBM020000744">
    <property type="protein sequence ID" value="CAA7022891.1"/>
    <property type="molecule type" value="Genomic_DNA"/>
</dbReference>
<keyword evidence="3" id="KW-1185">Reference proteome</keyword>
<evidence type="ECO:0000313" key="2">
    <source>
        <dbReference type="EMBL" id="CAA7022891.1"/>
    </source>
</evidence>
<dbReference type="Proteomes" id="UP000467841">
    <property type="component" value="Unassembled WGS sequence"/>
</dbReference>
<evidence type="ECO:0000313" key="3">
    <source>
        <dbReference type="Proteomes" id="UP000467841"/>
    </source>
</evidence>
<reference evidence="2" key="1">
    <citation type="submission" date="2020-01" db="EMBL/GenBank/DDBJ databases">
        <authorList>
            <person name="Mishra B."/>
        </authorList>
    </citation>
    <scope>NUCLEOTIDE SEQUENCE [LARGE SCALE GENOMIC DNA]</scope>
</reference>
<feature type="region of interest" description="Disordered" evidence="1">
    <location>
        <begin position="77"/>
        <end position="142"/>
    </location>
</feature>
<name>A0A6D2ICB3_9BRAS</name>
<comment type="caution">
    <text evidence="2">The sequence shown here is derived from an EMBL/GenBank/DDBJ whole genome shotgun (WGS) entry which is preliminary data.</text>
</comment>
<gene>
    <name evidence="2" type="ORF">MERR_LOCUS10126</name>
</gene>
<dbReference type="AlphaFoldDB" id="A0A6D2ICB3"/>
<organism evidence="2 3">
    <name type="scientific">Microthlaspi erraticum</name>
    <dbReference type="NCBI Taxonomy" id="1685480"/>
    <lineage>
        <taxon>Eukaryota</taxon>
        <taxon>Viridiplantae</taxon>
        <taxon>Streptophyta</taxon>
        <taxon>Embryophyta</taxon>
        <taxon>Tracheophyta</taxon>
        <taxon>Spermatophyta</taxon>
        <taxon>Magnoliopsida</taxon>
        <taxon>eudicotyledons</taxon>
        <taxon>Gunneridae</taxon>
        <taxon>Pentapetalae</taxon>
        <taxon>rosids</taxon>
        <taxon>malvids</taxon>
        <taxon>Brassicales</taxon>
        <taxon>Brassicaceae</taxon>
        <taxon>Coluteocarpeae</taxon>
        <taxon>Microthlaspi</taxon>
    </lineage>
</organism>
<proteinExistence type="predicted"/>
<sequence>MYQVKQPFTFSQETNPAQTGEKVDVALKKYMEEQRLITKNLYEKLDHMFGDLSSKFGSLSTYVQKLEVQIAQTAEAAKKQNEGKKKKMSLRTGTNRRDTVGNQEELTREGLKASHYKDDVRDDHGATTPPQDPLNRRMEKLKGSFALQPLFTTIERKRRSQAK</sequence>
<accession>A0A6D2ICB3</accession>
<protein>
    <submittedName>
        <fullName evidence="2">Uncharacterized protein</fullName>
    </submittedName>
</protein>
<evidence type="ECO:0000256" key="1">
    <source>
        <dbReference type="SAM" id="MobiDB-lite"/>
    </source>
</evidence>